<name>A0A9Q0YIT5_HOLLE</name>
<accession>A0A9Q0YIT5</accession>
<dbReference type="InterPro" id="IPR050951">
    <property type="entry name" value="Retrovirus_Pol_polyprotein"/>
</dbReference>
<protein>
    <recommendedName>
        <fullName evidence="1">Integrase zinc-binding domain-containing protein</fullName>
    </recommendedName>
</protein>
<dbReference type="InterPro" id="IPR041588">
    <property type="entry name" value="Integrase_H2C2"/>
</dbReference>
<organism evidence="2 3">
    <name type="scientific">Holothuria leucospilota</name>
    <name type="common">Black long sea cucumber</name>
    <name type="synonym">Mertensiothuria leucospilota</name>
    <dbReference type="NCBI Taxonomy" id="206669"/>
    <lineage>
        <taxon>Eukaryota</taxon>
        <taxon>Metazoa</taxon>
        <taxon>Echinodermata</taxon>
        <taxon>Eleutherozoa</taxon>
        <taxon>Echinozoa</taxon>
        <taxon>Holothuroidea</taxon>
        <taxon>Aspidochirotacea</taxon>
        <taxon>Aspidochirotida</taxon>
        <taxon>Holothuriidae</taxon>
        <taxon>Holothuria</taxon>
    </lineage>
</organism>
<dbReference type="Gene3D" id="1.10.340.70">
    <property type="match status" value="1"/>
</dbReference>
<dbReference type="AlphaFoldDB" id="A0A9Q0YIT5"/>
<dbReference type="PANTHER" id="PTHR37984:SF5">
    <property type="entry name" value="PROTEIN NYNRIN-LIKE"/>
    <property type="match status" value="1"/>
</dbReference>
<dbReference type="Pfam" id="PF17921">
    <property type="entry name" value="Integrase_H2C2"/>
    <property type="match status" value="1"/>
</dbReference>
<proteinExistence type="predicted"/>
<dbReference type="FunFam" id="1.10.340.70:FF:000003">
    <property type="entry name" value="Protein CBG25708"/>
    <property type="match status" value="1"/>
</dbReference>
<dbReference type="PANTHER" id="PTHR37984">
    <property type="entry name" value="PROTEIN CBG26694"/>
    <property type="match status" value="1"/>
</dbReference>
<feature type="domain" description="Integrase zinc-binding" evidence="1">
    <location>
        <begin position="123"/>
        <end position="177"/>
    </location>
</feature>
<evidence type="ECO:0000259" key="1">
    <source>
        <dbReference type="Pfam" id="PF17921"/>
    </source>
</evidence>
<keyword evidence="3" id="KW-1185">Reference proteome</keyword>
<evidence type="ECO:0000313" key="2">
    <source>
        <dbReference type="EMBL" id="KAJ8023293.1"/>
    </source>
</evidence>
<sequence length="181" mass="20618">MAASRLQRWTVLLSQYDEEIEYRSSKENAVADALSRLPHEDSSDGTESEIFSTDIVDSSFPVTVAEIAAETQKDFVLKQVYEHTLSGWSETMTMSEEFKPYFNRKYELSCCQGCIKWGHRVVVPKSLRDRLLTELYSEHIGIVAMKSVARGFMYWPGIDKDIESLANKCSVCQNSRSKPAK</sequence>
<dbReference type="EMBL" id="JAIZAY010000019">
    <property type="protein sequence ID" value="KAJ8023293.1"/>
    <property type="molecule type" value="Genomic_DNA"/>
</dbReference>
<reference evidence="2" key="1">
    <citation type="submission" date="2021-10" db="EMBL/GenBank/DDBJ databases">
        <title>Tropical sea cucumber genome reveals ecological adaptation and Cuvierian tubules defense mechanism.</title>
        <authorList>
            <person name="Chen T."/>
        </authorList>
    </citation>
    <scope>NUCLEOTIDE SEQUENCE</scope>
    <source>
        <strain evidence="2">Nanhai2018</strain>
        <tissue evidence="2">Muscle</tissue>
    </source>
</reference>
<dbReference type="Proteomes" id="UP001152320">
    <property type="component" value="Chromosome 19"/>
</dbReference>
<evidence type="ECO:0000313" key="3">
    <source>
        <dbReference type="Proteomes" id="UP001152320"/>
    </source>
</evidence>
<comment type="caution">
    <text evidence="2">The sequence shown here is derived from an EMBL/GenBank/DDBJ whole genome shotgun (WGS) entry which is preliminary data.</text>
</comment>
<gene>
    <name evidence="2" type="ORF">HOLleu_35665</name>
</gene>
<dbReference type="OrthoDB" id="5978836at2759"/>